<protein>
    <submittedName>
        <fullName evidence="1">Uncharacterized protein</fullName>
    </submittedName>
</protein>
<keyword evidence="2" id="KW-1185">Reference proteome</keyword>
<dbReference type="Proteomes" id="UP000294257">
    <property type="component" value="Unassembled WGS sequence"/>
</dbReference>
<reference evidence="1 2" key="1">
    <citation type="submission" date="2019-02" db="EMBL/GenBank/DDBJ databases">
        <title>Genomic Encyclopedia of Type Strains, Phase IV (KMG-IV): sequencing the most valuable type-strain genomes for metagenomic binning, comparative biology and taxonomic classification.</title>
        <authorList>
            <person name="Goeker M."/>
        </authorList>
    </citation>
    <scope>NUCLEOTIDE SEQUENCE [LARGE SCALE GENOMIC DNA]</scope>
    <source>
        <strain evidence="1 2">DSM 101727</strain>
    </source>
</reference>
<accession>A0A4Q7KQS3</accession>
<comment type="caution">
    <text evidence="1">The sequence shown here is derived from an EMBL/GenBank/DDBJ whole genome shotgun (WGS) entry which is preliminary data.</text>
</comment>
<name>A0A4Q7KQS3_9PSEU</name>
<dbReference type="RefSeq" id="WP_130344439.1">
    <property type="nucleotide sequence ID" value="NZ_SGWQ01000004.1"/>
</dbReference>
<dbReference type="AlphaFoldDB" id="A0A4Q7KQS3"/>
<dbReference type="EMBL" id="SGWQ01000004">
    <property type="protein sequence ID" value="RZS38814.1"/>
    <property type="molecule type" value="Genomic_DNA"/>
</dbReference>
<organism evidence="1 2">
    <name type="scientific">Herbihabitans rhizosphaerae</name>
    <dbReference type="NCBI Taxonomy" id="1872711"/>
    <lineage>
        <taxon>Bacteria</taxon>
        <taxon>Bacillati</taxon>
        <taxon>Actinomycetota</taxon>
        <taxon>Actinomycetes</taxon>
        <taxon>Pseudonocardiales</taxon>
        <taxon>Pseudonocardiaceae</taxon>
        <taxon>Herbihabitans</taxon>
    </lineage>
</organism>
<evidence type="ECO:0000313" key="1">
    <source>
        <dbReference type="EMBL" id="RZS38814.1"/>
    </source>
</evidence>
<evidence type="ECO:0000313" key="2">
    <source>
        <dbReference type="Proteomes" id="UP000294257"/>
    </source>
</evidence>
<sequence>MIASRPAARYLDHVDAAIPLPERLEERVRRAWRVLEPDVLLCTPTQYDPANAGRYFDATAIEWEFNKIRVDVDDLPADSWRETAFLRAYAVAVRALRAALLADPGRPFRAIMTVNDDQLSAATVWLFTEREGQWPADGWADSTGTPVVILSGGDVGV</sequence>
<gene>
    <name evidence="1" type="ORF">EV193_10423</name>
</gene>
<proteinExistence type="predicted"/>